<dbReference type="SUPFAM" id="SSF52540">
    <property type="entry name" value="P-loop containing nucleoside triphosphate hydrolases"/>
    <property type="match status" value="1"/>
</dbReference>
<dbReference type="PROSITE" id="PS50297">
    <property type="entry name" value="ANK_REP_REGION"/>
    <property type="match status" value="4"/>
</dbReference>
<dbReference type="InterPro" id="IPR056884">
    <property type="entry name" value="NPHP3-like_N"/>
</dbReference>
<keyword evidence="3 4" id="KW-0040">ANK repeat</keyword>
<comment type="caution">
    <text evidence="6">The sequence shown here is derived from an EMBL/GenBank/DDBJ whole genome shotgun (WGS) entry which is preliminary data.</text>
</comment>
<reference evidence="6" key="1">
    <citation type="journal article" date="2021" name="Nat. Commun.">
        <title>Genetic determinants of endophytism in the Arabidopsis root mycobiome.</title>
        <authorList>
            <person name="Mesny F."/>
            <person name="Miyauchi S."/>
            <person name="Thiergart T."/>
            <person name="Pickel B."/>
            <person name="Atanasova L."/>
            <person name="Karlsson M."/>
            <person name="Huettel B."/>
            <person name="Barry K.W."/>
            <person name="Haridas S."/>
            <person name="Chen C."/>
            <person name="Bauer D."/>
            <person name="Andreopoulos W."/>
            <person name="Pangilinan J."/>
            <person name="LaButti K."/>
            <person name="Riley R."/>
            <person name="Lipzen A."/>
            <person name="Clum A."/>
            <person name="Drula E."/>
            <person name="Henrissat B."/>
            <person name="Kohler A."/>
            <person name="Grigoriev I.V."/>
            <person name="Martin F.M."/>
            <person name="Hacquard S."/>
        </authorList>
    </citation>
    <scope>NUCLEOTIDE SEQUENCE</scope>
    <source>
        <strain evidence="6">MPI-CAGE-AT-0147</strain>
    </source>
</reference>
<organism evidence="6 7">
    <name type="scientific">Dactylonectria macrodidyma</name>
    <dbReference type="NCBI Taxonomy" id="307937"/>
    <lineage>
        <taxon>Eukaryota</taxon>
        <taxon>Fungi</taxon>
        <taxon>Dikarya</taxon>
        <taxon>Ascomycota</taxon>
        <taxon>Pezizomycotina</taxon>
        <taxon>Sordariomycetes</taxon>
        <taxon>Hypocreomycetidae</taxon>
        <taxon>Hypocreales</taxon>
        <taxon>Nectriaceae</taxon>
        <taxon>Dactylonectria</taxon>
    </lineage>
</organism>
<feature type="domain" description="Nephrocystin 3-like N-terminal" evidence="5">
    <location>
        <begin position="65"/>
        <end position="216"/>
    </location>
</feature>
<dbReference type="Pfam" id="PF00023">
    <property type="entry name" value="Ank"/>
    <property type="match status" value="1"/>
</dbReference>
<protein>
    <recommendedName>
        <fullName evidence="1">protein S-acyltransferase</fullName>
        <ecNumber evidence="1">2.3.1.225</ecNumber>
    </recommendedName>
</protein>
<evidence type="ECO:0000259" key="5">
    <source>
        <dbReference type="Pfam" id="PF24883"/>
    </source>
</evidence>
<dbReference type="InterPro" id="IPR036770">
    <property type="entry name" value="Ankyrin_rpt-contain_sf"/>
</dbReference>
<evidence type="ECO:0000256" key="2">
    <source>
        <dbReference type="ARBA" id="ARBA00022737"/>
    </source>
</evidence>
<evidence type="ECO:0000256" key="3">
    <source>
        <dbReference type="ARBA" id="ARBA00023043"/>
    </source>
</evidence>
<dbReference type="EC" id="2.3.1.225" evidence="1"/>
<dbReference type="GO" id="GO:0019706">
    <property type="term" value="F:protein-cysteine S-palmitoyltransferase activity"/>
    <property type="evidence" value="ECO:0007669"/>
    <property type="project" value="UniProtKB-EC"/>
</dbReference>
<keyword evidence="7" id="KW-1185">Reference proteome</keyword>
<dbReference type="InterPro" id="IPR002110">
    <property type="entry name" value="Ankyrin_rpt"/>
</dbReference>
<dbReference type="SMART" id="SM00248">
    <property type="entry name" value="ANK"/>
    <property type="match status" value="17"/>
</dbReference>
<evidence type="ECO:0000256" key="4">
    <source>
        <dbReference type="PROSITE-ProRule" id="PRU00023"/>
    </source>
</evidence>
<dbReference type="PROSITE" id="PS50088">
    <property type="entry name" value="ANK_REPEAT"/>
    <property type="match status" value="5"/>
</dbReference>
<evidence type="ECO:0000313" key="7">
    <source>
        <dbReference type="Proteomes" id="UP000738349"/>
    </source>
</evidence>
<dbReference type="Pfam" id="PF12796">
    <property type="entry name" value="Ank_2"/>
    <property type="match status" value="2"/>
</dbReference>
<dbReference type="Proteomes" id="UP000738349">
    <property type="component" value="Unassembled WGS sequence"/>
</dbReference>
<dbReference type="InterPro" id="IPR027417">
    <property type="entry name" value="P-loop_NTPase"/>
</dbReference>
<proteinExistence type="predicted"/>
<dbReference type="PANTHER" id="PTHR24161:SF85">
    <property type="entry name" value="PALMITOYLTRANSFERASE HIP14"/>
    <property type="match status" value="1"/>
</dbReference>
<accession>A0A9P9F2K0</accession>
<dbReference type="Gene3D" id="3.40.50.300">
    <property type="entry name" value="P-loop containing nucleotide triphosphate hydrolases"/>
    <property type="match status" value="1"/>
</dbReference>
<dbReference type="Gene3D" id="1.25.40.20">
    <property type="entry name" value="Ankyrin repeat-containing domain"/>
    <property type="match status" value="8"/>
</dbReference>
<dbReference type="OrthoDB" id="21416at2759"/>
<evidence type="ECO:0000256" key="1">
    <source>
        <dbReference type="ARBA" id="ARBA00012210"/>
    </source>
</evidence>
<feature type="repeat" description="ANK" evidence="4">
    <location>
        <begin position="1393"/>
        <end position="1428"/>
    </location>
</feature>
<keyword evidence="2" id="KW-0677">Repeat</keyword>
<feature type="repeat" description="ANK" evidence="4">
    <location>
        <begin position="611"/>
        <end position="643"/>
    </location>
</feature>
<feature type="repeat" description="ANK" evidence="4">
    <location>
        <begin position="489"/>
        <end position="521"/>
    </location>
</feature>
<feature type="repeat" description="ANK" evidence="4">
    <location>
        <begin position="832"/>
        <end position="872"/>
    </location>
</feature>
<dbReference type="EMBL" id="JAGMUV010000006">
    <property type="protein sequence ID" value="KAH7153273.1"/>
    <property type="molecule type" value="Genomic_DNA"/>
</dbReference>
<dbReference type="Pfam" id="PF24883">
    <property type="entry name" value="NPHP3_N"/>
    <property type="match status" value="1"/>
</dbReference>
<name>A0A9P9F2K0_9HYPO</name>
<dbReference type="SUPFAM" id="SSF48403">
    <property type="entry name" value="Ankyrin repeat"/>
    <property type="match status" value="4"/>
</dbReference>
<feature type="repeat" description="ANK" evidence="4">
    <location>
        <begin position="1095"/>
        <end position="1127"/>
    </location>
</feature>
<gene>
    <name evidence="6" type="ORF">EDB81DRAFT_791054</name>
</gene>
<evidence type="ECO:0000313" key="6">
    <source>
        <dbReference type="EMBL" id="KAH7153273.1"/>
    </source>
</evidence>
<dbReference type="PANTHER" id="PTHR24161">
    <property type="entry name" value="ANK_REP_REGION DOMAIN-CONTAINING PROTEIN-RELATED"/>
    <property type="match status" value="1"/>
</dbReference>
<sequence>MEPSCYSLTASMSRFQAAPGSDITVQENVRVDPDTIESIRSWLKPTNYNLDSSDYHKHLASYLAGTGSWLLSLPKYKQWHDSPDHGLLWIKGVAGSGKSVLAARTAHILAQESLVLYFFFRQSQPINLVRDWLDQVLIHSPHLQVVLGEYVKFRRSLDSFCLEDLWRHFCAALAQLPLVYCVVDALDEMDQNDFVSLLAELGQWRPAHIKVLMTSRPVVTVEFLMKRVQSIQICMEPDDDIAAYVRHSLECLSESDRAAIEKAANGVFLYAKLAINFEPKADIPKILQTMPTLDEMYRGILKKHAQSEMTETTQLQILQLVSHAIRPLRLLELADMIKANGTLSLKEYKALIRSAFGPLLEILPDETVQVIHHSLTEFLTSTESVHTQLATVCLRYMQCLDSDRMLDFPFSAYAVENWYGHAAKGIMSGELFEQVESFLSSSKWLRLCWDGHDATPSKLHIAAFHGLGGYISKHVDLYGTSEIDVRGGDGRTPLWYASNRGMIRTVKVLLQLGVAKDTKPLYQAAENQHTKVVKILLEAGVPTVGESTSLQSVFEHGHLDICNAFIPHLSLDYKQQALFWAVCGGIQSTNRSRIVRRLLQEPGVDPNTVHDSRSPLFVSASRGDVDSMEALIEAGADVSIQCTAPRQNPDWPFGPLPPASTALEVFCLDKPTDRAKFKRGLSLLIQAGADVNEKSVHGLCPVHFARSSVTLELLFEAGADPNAETASGETVLHQLPAGLCSERQDGYLKLLMENGADMNKRETDTGKTPFLKAITTNCHLALRMLEYGPDCSVADYDGNGPLHLALGGREPPLPSLLSALLSAGGVHSKNRNGETPLHVLASRLGEFYAERTDDKPFRLLLSHGAKIDARDSQGRTPLFRVIGKPPADITIAELEIFRAGGASLDTIDGSGRTVLHELARTCLDFPRESKTKLYRYLVDGGVSPLVADFDGNTLYHEVARLRYEPGLERVPELLEEFERSGLNMDQPNLAGQTPLHLACQISTKHSCLELLKSNANAADYQGLTPLHYAASTSDYAMSILLRQGADPFLISREGMNALHIAARCRQSNILGRVLFKMKELSPQKATEAVNQRNKAEYTPLHYACRSGRPESVALLIEAGAEIEPSYRKSRVLVGEPWFSPIFQCAFFAQEQRLWEGNSGGGLTINDKSRPTEDIPFRLNHTRCEETIRMLLKAGVNLYMESQWGGPAIFDAMAHAAQHRDDYATALLFRIHDEMRGESLDLFGPILASNARWQSDTKVLWETTPIAVGQGNWDAISMFLVERQYTLIEEAYKAGADFTMERELGDSVLHQFAHVGFADLLDRCSPRHAVDSLVLPAFLSELPNMDVIRVLEKKGARMDRPFHILAVSTKWWQVAQAIPYFVSRGADLEARDDQGRTPLHVALASTSTMAEDVVNALLKSGADPNAGPSSIDMAQGKEGLVRLLIRHGARITTTAVMHAFQRQNLELLKLLLSTDFGGSSMLGGPSGKKASEFGTQAMNALLEAGVDPYDTCQKLVYEPEDLSTLTLAVRNTWESQSFEGTLAHEVLSIHRTYQPILDLPLDLERRNASGATLLLASCNRRGFYRVDETTHAFLSLLKRGANPMAVDKFGRNVLHYALGSQMSFGDKLVVLKAVDASLVNQVDVFGYYPLHYGLSSFGSSSYIHGYKPEEPLWVHYLLSIADMTVDNAGNTMLHYLACGLVGFDSVLLYEHAHDLFRRIAETVDVNARNKAGEVPIHLFFSLVVVDSRFRKEQAAIVKTLEMLDDLGVDWLARDNKGRTVLHFLANKNAYMFEQAVAKGVDPLLEDNDGRTSLDVGR</sequence>